<dbReference type="OrthoDB" id="1874341at2759"/>
<protein>
    <recommendedName>
        <fullName evidence="3">N-terminal acetyltransferase B complex subunit MDM20 homolog</fullName>
    </recommendedName>
</protein>
<dbReference type="InterPro" id="IPR019183">
    <property type="entry name" value="NAA25_NatB_aux_su"/>
</dbReference>
<organism evidence="4 5">
    <name type="scientific">Callosobruchus maculatus</name>
    <name type="common">Southern cowpea weevil</name>
    <name type="synonym">Pulse bruchid</name>
    <dbReference type="NCBI Taxonomy" id="64391"/>
    <lineage>
        <taxon>Eukaryota</taxon>
        <taxon>Metazoa</taxon>
        <taxon>Ecdysozoa</taxon>
        <taxon>Arthropoda</taxon>
        <taxon>Hexapoda</taxon>
        <taxon>Insecta</taxon>
        <taxon>Pterygota</taxon>
        <taxon>Neoptera</taxon>
        <taxon>Endopterygota</taxon>
        <taxon>Coleoptera</taxon>
        <taxon>Polyphaga</taxon>
        <taxon>Cucujiformia</taxon>
        <taxon>Chrysomeloidea</taxon>
        <taxon>Chrysomelidae</taxon>
        <taxon>Bruchinae</taxon>
        <taxon>Bruchini</taxon>
        <taxon>Callosobruchus</taxon>
    </lineage>
</organism>
<dbReference type="Gene3D" id="1.25.40.1040">
    <property type="match status" value="1"/>
</dbReference>
<dbReference type="Proteomes" id="UP000410492">
    <property type="component" value="Unassembled WGS sequence"/>
</dbReference>
<dbReference type="SUPFAM" id="SSF48452">
    <property type="entry name" value="TPR-like"/>
    <property type="match status" value="1"/>
</dbReference>
<gene>
    <name evidence="4" type="ORF">CALMAC_LOCUS15181</name>
</gene>
<dbReference type="EMBL" id="CAACVG010010629">
    <property type="protein sequence ID" value="VEN56233.1"/>
    <property type="molecule type" value="Genomic_DNA"/>
</dbReference>
<keyword evidence="2" id="KW-0802">TPR repeat</keyword>
<accession>A0A653D896</accession>
<evidence type="ECO:0000256" key="3">
    <source>
        <dbReference type="ARBA" id="ARBA00029872"/>
    </source>
</evidence>
<reference evidence="4 5" key="1">
    <citation type="submission" date="2019-01" db="EMBL/GenBank/DDBJ databases">
        <authorList>
            <person name="Sayadi A."/>
        </authorList>
    </citation>
    <scope>NUCLEOTIDE SEQUENCE [LARGE SCALE GENOMIC DNA]</scope>
</reference>
<dbReference type="InterPro" id="IPR011990">
    <property type="entry name" value="TPR-like_helical_dom_sf"/>
</dbReference>
<evidence type="ECO:0000256" key="1">
    <source>
        <dbReference type="ARBA" id="ARBA00006298"/>
    </source>
</evidence>
<evidence type="ECO:0000313" key="4">
    <source>
        <dbReference type="EMBL" id="VEN56233.1"/>
    </source>
</evidence>
<dbReference type="PANTHER" id="PTHR22767:SF3">
    <property type="entry name" value="N-ALPHA-ACETYLTRANSFERASE 25, NATB AUXILIARY SUBUNIT"/>
    <property type="match status" value="1"/>
</dbReference>
<sequence>MSRAASNMHVHQDNSVVERRLRPIYDWLDIGNNKKALQECDKVLKKTPNLHCAKALKALTLNRMGKEDESRTILDALIKENPTDDATLQAITLCYREMQELEKICKLYETAVKLDPTNEELHTHLFMSYVRVSDFKSQQQSAMTLYKIKPKNPYYCWAIMSIILQATRGEGSSDPKKRMLLLSLAERMFTKMITDNKIDAEQEVQLYIMILELLEKYEEVLAVMDGPLHTKLQSISIPQMKLKYLKSLNRWNEVNLVCKDILIDSIDRWDIWKDYINSVFELMGTNGVILNDECDDNSDAKGDSELETIDDTPEKAHEFICRIVENGTENGYLLRGPYLARFELCSRLSKKSLCSADLLGETIELFIEYFRKFGHKPCCVFDLRVYLNLLNDAKKAELATRLIKDVGISSTTVPQSEHQMQRHICALQLARLCGSHRNLPADHLKALVTALSLHYQHGYQAYSKNLLPTDLGASDPYALIAAHILYDLAQTQNNSDFIILALMLLDSLLKNSPSNFHAKLLAIRLYHVVGGGICAHEMYNSLDIKHLQLDSLGYVHCARLPTTGLFTLCTNLFDTTLKFFASNYKDSSDHLTFSYKFGSFMKMNEFLDFRERLNNSLHYTAVAIDKIFLSLVECMSLESLYCLSIPPKDHNIDWELLRDNHDLNVYMSWDPERINSPPEDWEETKQLFKQDVLFLKLRNFAVQTVSIIVDISKSTDGTRQKYVDNLRSTVTDWKNLFEQTVAENLAPISEALIPLPLPSRLHGALRVPYLAVFGSMYDLLTTLCGEDTEDASKSTNKVTESLDELTKCLEQNTLKKPNNLLDKRKSMEIAVNCVEVISVASVICIVCNELVKPPHGRKAKKKSSGDSKNRESVIVVADKLKREMNTFCDILQQWTESVTIEDLSQRLEALHLSTSQNIVDNILHSYTIANKEMQLILKTKVKMLSSISR</sequence>
<name>A0A653D896_CALMS</name>
<proteinExistence type="inferred from homology"/>
<dbReference type="AlphaFoldDB" id="A0A653D896"/>
<evidence type="ECO:0000313" key="5">
    <source>
        <dbReference type="Proteomes" id="UP000410492"/>
    </source>
</evidence>
<dbReference type="PANTHER" id="PTHR22767">
    <property type="entry name" value="N-TERMINAL ACETYLTRANSFERASE-RELATED"/>
    <property type="match status" value="1"/>
</dbReference>
<dbReference type="Pfam" id="PF09797">
    <property type="entry name" value="NatB_MDM20"/>
    <property type="match status" value="1"/>
</dbReference>
<comment type="similarity">
    <text evidence="1">Belongs to the MDM20/NAA25 family.</text>
</comment>
<dbReference type="GO" id="GO:0031416">
    <property type="term" value="C:NatB complex"/>
    <property type="evidence" value="ECO:0007669"/>
    <property type="project" value="TreeGrafter"/>
</dbReference>
<evidence type="ECO:0000256" key="2">
    <source>
        <dbReference type="ARBA" id="ARBA00022803"/>
    </source>
</evidence>
<keyword evidence="5" id="KW-1185">Reference proteome</keyword>